<keyword evidence="3" id="KW-1185">Reference proteome</keyword>
<protein>
    <submittedName>
        <fullName evidence="2">Uncharacterized protein</fullName>
    </submittedName>
</protein>
<feature type="region of interest" description="Disordered" evidence="1">
    <location>
        <begin position="88"/>
        <end position="154"/>
    </location>
</feature>
<sequence>MGDSGTGERLATNVLVPRRDTHRSFWMRPTQAPLLPRSTRGPEGLQTRRPGHEPYLKWRRSDPAGSHRYLRLPGGCHLHKPCESDLIDNPPGMLGRPAQKAHHLHNGTATPNCQTARRRHQTAGGKQLRQNQGDLPTFSSHKAELGQTGLEEPA</sequence>
<dbReference type="AlphaFoldDB" id="A0AAD1S2X5"/>
<dbReference type="Proteomes" id="UP001295444">
    <property type="component" value="Chromosome 04"/>
</dbReference>
<organism evidence="2 3">
    <name type="scientific">Pelobates cultripes</name>
    <name type="common">Western spadefoot toad</name>
    <dbReference type="NCBI Taxonomy" id="61616"/>
    <lineage>
        <taxon>Eukaryota</taxon>
        <taxon>Metazoa</taxon>
        <taxon>Chordata</taxon>
        <taxon>Craniata</taxon>
        <taxon>Vertebrata</taxon>
        <taxon>Euteleostomi</taxon>
        <taxon>Amphibia</taxon>
        <taxon>Batrachia</taxon>
        <taxon>Anura</taxon>
        <taxon>Pelobatoidea</taxon>
        <taxon>Pelobatidae</taxon>
        <taxon>Pelobates</taxon>
    </lineage>
</organism>
<feature type="compositionally biased region" description="Basic and acidic residues" evidence="1">
    <location>
        <begin position="50"/>
        <end position="60"/>
    </location>
</feature>
<evidence type="ECO:0000313" key="2">
    <source>
        <dbReference type="EMBL" id="CAH2286109.1"/>
    </source>
</evidence>
<feature type="compositionally biased region" description="Polar residues" evidence="1">
    <location>
        <begin position="128"/>
        <end position="140"/>
    </location>
</feature>
<evidence type="ECO:0000256" key="1">
    <source>
        <dbReference type="SAM" id="MobiDB-lite"/>
    </source>
</evidence>
<reference evidence="2" key="1">
    <citation type="submission" date="2022-03" db="EMBL/GenBank/DDBJ databases">
        <authorList>
            <person name="Alioto T."/>
            <person name="Alioto T."/>
            <person name="Gomez Garrido J."/>
        </authorList>
    </citation>
    <scope>NUCLEOTIDE SEQUENCE</scope>
</reference>
<proteinExistence type="predicted"/>
<accession>A0AAD1S2X5</accession>
<gene>
    <name evidence="2" type="ORF">PECUL_23A002767</name>
</gene>
<dbReference type="EMBL" id="OW240915">
    <property type="protein sequence ID" value="CAH2286109.1"/>
    <property type="molecule type" value="Genomic_DNA"/>
</dbReference>
<feature type="region of interest" description="Disordered" evidence="1">
    <location>
        <begin position="29"/>
        <end position="60"/>
    </location>
</feature>
<name>A0AAD1S2X5_PELCU</name>
<evidence type="ECO:0000313" key="3">
    <source>
        <dbReference type="Proteomes" id="UP001295444"/>
    </source>
</evidence>